<gene>
    <name evidence="2" type="ORF">GCM10009117_05860</name>
</gene>
<evidence type="ECO:0000313" key="2">
    <source>
        <dbReference type="EMBL" id="GAA0871440.1"/>
    </source>
</evidence>
<reference evidence="2 3" key="1">
    <citation type="journal article" date="2019" name="Int. J. Syst. Evol. Microbiol.">
        <title>The Global Catalogue of Microorganisms (GCM) 10K type strain sequencing project: providing services to taxonomists for standard genome sequencing and annotation.</title>
        <authorList>
            <consortium name="The Broad Institute Genomics Platform"/>
            <consortium name="The Broad Institute Genome Sequencing Center for Infectious Disease"/>
            <person name="Wu L."/>
            <person name="Ma J."/>
        </authorList>
    </citation>
    <scope>NUCLEOTIDE SEQUENCE [LARGE SCALE GENOMIC DNA]</scope>
    <source>
        <strain evidence="2 3">JCM 16082</strain>
    </source>
</reference>
<dbReference type="EMBL" id="BAAAFG010000002">
    <property type="protein sequence ID" value="GAA0871440.1"/>
    <property type="molecule type" value="Genomic_DNA"/>
</dbReference>
<dbReference type="Gene3D" id="3.10.580.10">
    <property type="entry name" value="CBS-domain"/>
    <property type="match status" value="1"/>
</dbReference>
<comment type="caution">
    <text evidence="2">The sequence shown here is derived from an EMBL/GenBank/DDBJ whole genome shotgun (WGS) entry which is preliminary data.</text>
</comment>
<dbReference type="Proteomes" id="UP001500507">
    <property type="component" value="Unassembled WGS sequence"/>
</dbReference>
<dbReference type="InterPro" id="IPR000644">
    <property type="entry name" value="CBS_dom"/>
</dbReference>
<organism evidence="2 3">
    <name type="scientific">Gangjinia marincola</name>
    <dbReference type="NCBI Taxonomy" id="578463"/>
    <lineage>
        <taxon>Bacteria</taxon>
        <taxon>Pseudomonadati</taxon>
        <taxon>Bacteroidota</taxon>
        <taxon>Flavobacteriia</taxon>
        <taxon>Flavobacteriales</taxon>
        <taxon>Flavobacteriaceae</taxon>
        <taxon>Gangjinia</taxon>
    </lineage>
</organism>
<evidence type="ECO:0000259" key="1">
    <source>
        <dbReference type="Pfam" id="PF00571"/>
    </source>
</evidence>
<evidence type="ECO:0000313" key="3">
    <source>
        <dbReference type="Proteomes" id="UP001500507"/>
    </source>
</evidence>
<dbReference type="Pfam" id="PF00571">
    <property type="entry name" value="CBS"/>
    <property type="match status" value="1"/>
</dbReference>
<sequence length="218" mass="24900">MTVERFVINDIGLQPIGGKIADLKGYFDELTYSHIPVEDNDVFIGSIAENDVRCFDSDKTLAEYRYNIERFYVRNTDNWLDVLEAFAKNNTNVMPVLDGHNVYVGYVELGDVISMFNETPFLSEGGAIIVVEKGYADFSFSEISQIVESNGAKIFGMFISKIENDVVQVTLKLGAGGINEILQSFRRYNYNVESSHQEDTFYENLKDRSRYLQKYLNI</sequence>
<proteinExistence type="predicted"/>
<accession>A0ABN1MEH3</accession>
<dbReference type="InterPro" id="IPR046342">
    <property type="entry name" value="CBS_dom_sf"/>
</dbReference>
<feature type="domain" description="CBS" evidence="1">
    <location>
        <begin position="72"/>
        <end position="115"/>
    </location>
</feature>
<dbReference type="RefSeq" id="WP_343763616.1">
    <property type="nucleotide sequence ID" value="NZ_BAAAFG010000002.1"/>
</dbReference>
<protein>
    <submittedName>
        <fullName evidence="2">CBS domain-containing protein</fullName>
    </submittedName>
</protein>
<name>A0ABN1MEH3_9FLAO</name>
<keyword evidence="3" id="KW-1185">Reference proteome</keyword>
<dbReference type="SUPFAM" id="SSF54631">
    <property type="entry name" value="CBS-domain pair"/>
    <property type="match status" value="1"/>
</dbReference>